<feature type="transmembrane region" description="Helical" evidence="7">
    <location>
        <begin position="37"/>
        <end position="57"/>
    </location>
</feature>
<evidence type="ECO:0000256" key="5">
    <source>
        <dbReference type="ARBA" id="ARBA00022989"/>
    </source>
</evidence>
<keyword evidence="6 7" id="KW-0472">Membrane</keyword>
<dbReference type="GO" id="GO:0055085">
    <property type="term" value="P:transmembrane transport"/>
    <property type="evidence" value="ECO:0007669"/>
    <property type="project" value="InterPro"/>
</dbReference>
<dbReference type="PROSITE" id="PS50928">
    <property type="entry name" value="ABC_TM1"/>
    <property type="match status" value="1"/>
</dbReference>
<feature type="transmembrane region" description="Helical" evidence="7">
    <location>
        <begin position="182"/>
        <end position="209"/>
    </location>
</feature>
<evidence type="ECO:0000256" key="4">
    <source>
        <dbReference type="ARBA" id="ARBA00022692"/>
    </source>
</evidence>
<dbReference type="PANTHER" id="PTHR43227">
    <property type="entry name" value="BLL4140 PROTEIN"/>
    <property type="match status" value="1"/>
</dbReference>
<keyword evidence="3" id="KW-1003">Cell membrane</keyword>
<evidence type="ECO:0000256" key="2">
    <source>
        <dbReference type="ARBA" id="ARBA00022448"/>
    </source>
</evidence>
<comment type="caution">
    <text evidence="9">The sequence shown here is derived from an EMBL/GenBank/DDBJ whole genome shotgun (WGS) entry which is preliminary data.</text>
</comment>
<accession>A0A6P2C1S5</accession>
<proteinExistence type="inferred from homology"/>
<dbReference type="InterPro" id="IPR000515">
    <property type="entry name" value="MetI-like"/>
</dbReference>
<name>A0A6P2C1S5_9ACTN</name>
<feature type="domain" description="ABC transmembrane type-1" evidence="8">
    <location>
        <begin position="95"/>
        <end position="317"/>
    </location>
</feature>
<dbReference type="SUPFAM" id="SSF161098">
    <property type="entry name" value="MetI-like"/>
    <property type="match status" value="1"/>
</dbReference>
<dbReference type="AlphaFoldDB" id="A0A6P2C1S5"/>
<feature type="transmembrane region" description="Helical" evidence="7">
    <location>
        <begin position="240"/>
        <end position="260"/>
    </location>
</feature>
<dbReference type="GO" id="GO:0005886">
    <property type="term" value="C:plasma membrane"/>
    <property type="evidence" value="ECO:0007669"/>
    <property type="project" value="UniProtKB-SubCell"/>
</dbReference>
<evidence type="ECO:0000256" key="7">
    <source>
        <dbReference type="RuleBase" id="RU363032"/>
    </source>
</evidence>
<evidence type="ECO:0000313" key="10">
    <source>
        <dbReference type="Proteomes" id="UP000460272"/>
    </source>
</evidence>
<dbReference type="Pfam" id="PF00528">
    <property type="entry name" value="BPD_transp_1"/>
    <property type="match status" value="1"/>
</dbReference>
<evidence type="ECO:0000256" key="1">
    <source>
        <dbReference type="ARBA" id="ARBA00004651"/>
    </source>
</evidence>
<dbReference type="CDD" id="cd06261">
    <property type="entry name" value="TM_PBP2"/>
    <property type="match status" value="1"/>
</dbReference>
<dbReference type="PANTHER" id="PTHR43227:SF7">
    <property type="entry name" value="ARABINOOLIGOSACCHARIDES TRANSPORT SYSTEM PERMEASE PROTEIN ARAP"/>
    <property type="match status" value="1"/>
</dbReference>
<keyword evidence="4 7" id="KW-0812">Transmembrane</keyword>
<feature type="transmembrane region" description="Helical" evidence="7">
    <location>
        <begin position="101"/>
        <end position="120"/>
    </location>
</feature>
<sequence>MLMADVATRRAPRLARLAAPAPPARGRLLAKAKRNSAAWGFLIGAVLCFTFFSWYPIVREVIMSFQKPVYGGGNTFAGFSNYIRIIHDPTFWKAWRNTLEFTILALVIGFAVPFIVAIVLNELRHARGYLRVLVYLPVMLPPASALLLFAYFYNPQYGLFDDILRTLHLPESQWVLQPGDGFFSTAMIAVVIASTWMNMGAATLIYLAALQNIPGELYEAAELEGAGILRRIRHVTIPQTRLILITLLMIQVVATMQMFIESFVLTNGGGGVDNNTMSVVMLIYQYAFAMSGASNYNSASALGVILMLVLAVFSGGFLWATRERG</sequence>
<gene>
    <name evidence="9" type="ORF">EAS64_18855</name>
</gene>
<evidence type="ECO:0000259" key="8">
    <source>
        <dbReference type="PROSITE" id="PS50928"/>
    </source>
</evidence>
<dbReference type="InterPro" id="IPR035906">
    <property type="entry name" value="MetI-like_sf"/>
</dbReference>
<comment type="similarity">
    <text evidence="7">Belongs to the binding-protein-dependent transport system permease family.</text>
</comment>
<evidence type="ECO:0000313" key="9">
    <source>
        <dbReference type="EMBL" id="TVZ04426.1"/>
    </source>
</evidence>
<evidence type="ECO:0000256" key="6">
    <source>
        <dbReference type="ARBA" id="ARBA00023136"/>
    </source>
</evidence>
<feature type="transmembrane region" description="Helical" evidence="7">
    <location>
        <begin position="132"/>
        <end position="153"/>
    </location>
</feature>
<dbReference type="Gene3D" id="1.10.3720.10">
    <property type="entry name" value="MetI-like"/>
    <property type="match status" value="1"/>
</dbReference>
<dbReference type="InterPro" id="IPR050809">
    <property type="entry name" value="UgpAE/MalFG_permease"/>
</dbReference>
<dbReference type="Proteomes" id="UP000460272">
    <property type="component" value="Unassembled WGS sequence"/>
</dbReference>
<dbReference type="EMBL" id="RPFW01000003">
    <property type="protein sequence ID" value="TVZ04426.1"/>
    <property type="molecule type" value="Genomic_DNA"/>
</dbReference>
<keyword evidence="10" id="KW-1185">Reference proteome</keyword>
<dbReference type="OrthoDB" id="34224at2"/>
<reference evidence="9 10" key="1">
    <citation type="submission" date="2018-11" db="EMBL/GenBank/DDBJ databases">
        <title>Trebonia kvetii gen.nov., sp.nov., a novel acidophilic actinobacterium, and proposal of the new actinobacterial family Treboniaceae fam. nov.</title>
        <authorList>
            <person name="Rapoport D."/>
            <person name="Sagova-Mareckova M."/>
            <person name="Sedlacek I."/>
            <person name="Provaznik J."/>
            <person name="Kralova S."/>
            <person name="Pavlinic D."/>
            <person name="Benes V."/>
            <person name="Kopecky J."/>
        </authorList>
    </citation>
    <scope>NUCLEOTIDE SEQUENCE [LARGE SCALE GENOMIC DNA]</scope>
    <source>
        <strain evidence="9 10">15Tr583</strain>
    </source>
</reference>
<protein>
    <submittedName>
        <fullName evidence="9">Sugar ABC transporter permease</fullName>
    </submittedName>
</protein>
<organism evidence="9 10">
    <name type="scientific">Trebonia kvetii</name>
    <dbReference type="NCBI Taxonomy" id="2480626"/>
    <lineage>
        <taxon>Bacteria</taxon>
        <taxon>Bacillati</taxon>
        <taxon>Actinomycetota</taxon>
        <taxon>Actinomycetes</taxon>
        <taxon>Streptosporangiales</taxon>
        <taxon>Treboniaceae</taxon>
        <taxon>Trebonia</taxon>
    </lineage>
</organism>
<keyword evidence="5 7" id="KW-1133">Transmembrane helix</keyword>
<evidence type="ECO:0000256" key="3">
    <source>
        <dbReference type="ARBA" id="ARBA00022475"/>
    </source>
</evidence>
<keyword evidence="2 7" id="KW-0813">Transport</keyword>
<feature type="transmembrane region" description="Helical" evidence="7">
    <location>
        <begin position="299"/>
        <end position="320"/>
    </location>
</feature>
<comment type="subcellular location">
    <subcellularLocation>
        <location evidence="1 7">Cell membrane</location>
        <topology evidence="1 7">Multi-pass membrane protein</topology>
    </subcellularLocation>
</comment>